<dbReference type="AlphaFoldDB" id="A0A8U0IF01"/>
<dbReference type="InterPro" id="IPR036388">
    <property type="entry name" value="WH-like_DNA-bd_sf"/>
</dbReference>
<protein>
    <recommendedName>
        <fullName evidence="1">DUF7344 domain-containing protein</fullName>
    </recommendedName>
</protein>
<dbReference type="SUPFAM" id="SSF46785">
    <property type="entry name" value="Winged helix' DNA-binding domain"/>
    <property type="match status" value="1"/>
</dbReference>
<dbReference type="InterPro" id="IPR036390">
    <property type="entry name" value="WH_DNA-bd_sf"/>
</dbReference>
<feature type="domain" description="DUF7344" evidence="1">
    <location>
        <begin position="16"/>
        <end position="91"/>
    </location>
</feature>
<accession>A0A8U0IF01</accession>
<dbReference type="EMBL" id="CP096658">
    <property type="protein sequence ID" value="UPV99270.1"/>
    <property type="molecule type" value="Genomic_DNA"/>
</dbReference>
<dbReference type="Gene3D" id="1.10.10.10">
    <property type="entry name" value="Winged helix-like DNA-binding domain superfamily/Winged helix DNA-binding domain"/>
    <property type="match status" value="1"/>
</dbReference>
<dbReference type="Proteomes" id="UP000830434">
    <property type="component" value="Chromosome"/>
</dbReference>
<proteinExistence type="predicted"/>
<keyword evidence="3" id="KW-1185">Reference proteome</keyword>
<dbReference type="RefSeq" id="WP_248653768.1">
    <property type="nucleotide sequence ID" value="NZ_CP096658.1"/>
</dbReference>
<organism evidence="2 3">
    <name type="scientific">Halorussus gelatinilyticus</name>
    <dbReference type="NCBI Taxonomy" id="2937524"/>
    <lineage>
        <taxon>Archaea</taxon>
        <taxon>Methanobacteriati</taxon>
        <taxon>Methanobacteriota</taxon>
        <taxon>Stenosarchaea group</taxon>
        <taxon>Halobacteria</taxon>
        <taxon>Halobacteriales</taxon>
        <taxon>Haladaptataceae</taxon>
        <taxon>Halorussus</taxon>
    </lineage>
</organism>
<evidence type="ECO:0000313" key="2">
    <source>
        <dbReference type="EMBL" id="UPV99270.1"/>
    </source>
</evidence>
<dbReference type="InterPro" id="IPR055768">
    <property type="entry name" value="DUF7344"/>
</dbReference>
<dbReference type="GeneID" id="72190615"/>
<evidence type="ECO:0000259" key="1">
    <source>
        <dbReference type="Pfam" id="PF24035"/>
    </source>
</evidence>
<name>A0A8U0IF01_9EURY</name>
<reference evidence="2" key="1">
    <citation type="submission" date="2022-04" db="EMBL/GenBank/DDBJ databases">
        <title>Diverse halophilic archaea isolated from saline environments.</title>
        <authorList>
            <person name="Cui H.-L."/>
        </authorList>
    </citation>
    <scope>NUCLEOTIDE SEQUENCE</scope>
    <source>
        <strain evidence="2">XZYJT40</strain>
    </source>
</reference>
<dbReference type="Pfam" id="PF24035">
    <property type="entry name" value="DUF7344"/>
    <property type="match status" value="1"/>
</dbReference>
<sequence>MSEQTGTENIDVSAAFDLLRDARRRGVIYTVKRNGRTSVSELARRIAAWQSTDGDDAPDRDTVETSLVHAHLPKLDDAGVVEYDREEGTVEFTETTSDLDPLLERTREREPTLVRAARTTNLERALEI</sequence>
<gene>
    <name evidence="2" type="ORF">M0R88_12130</name>
</gene>
<dbReference type="KEGG" id="haxz:M0R88_12130"/>
<evidence type="ECO:0000313" key="3">
    <source>
        <dbReference type="Proteomes" id="UP000830434"/>
    </source>
</evidence>